<feature type="transmembrane region" description="Helical" evidence="6">
    <location>
        <begin position="12"/>
        <end position="33"/>
    </location>
</feature>
<proteinExistence type="predicted"/>
<evidence type="ECO:0000256" key="6">
    <source>
        <dbReference type="SAM" id="Phobius"/>
    </source>
</evidence>
<dbReference type="InterPro" id="IPR019533">
    <property type="entry name" value="Peptidase_S26"/>
</dbReference>
<evidence type="ECO:0000256" key="4">
    <source>
        <dbReference type="ARBA" id="ARBA00023136"/>
    </source>
</evidence>
<dbReference type="PANTHER" id="PTHR10806:SF6">
    <property type="entry name" value="SIGNAL PEPTIDASE COMPLEX CATALYTIC SUBUNIT SEC11"/>
    <property type="match status" value="1"/>
</dbReference>
<evidence type="ECO:0000256" key="5">
    <source>
        <dbReference type="NCBIfam" id="TIGR02228"/>
    </source>
</evidence>
<dbReference type="CDD" id="cd06530">
    <property type="entry name" value="S26_SPase_I"/>
    <property type="match status" value="1"/>
</dbReference>
<evidence type="ECO:0000256" key="1">
    <source>
        <dbReference type="ARBA" id="ARBA00004370"/>
    </source>
</evidence>
<dbReference type="EMBL" id="PFEK01000032">
    <property type="protein sequence ID" value="PJE67563.1"/>
    <property type="molecule type" value="Genomic_DNA"/>
</dbReference>
<reference evidence="8" key="1">
    <citation type="submission" date="2017-09" db="EMBL/GenBank/DDBJ databases">
        <title>Depth-based differentiation of microbial function through sediment-hosted aquifers and enrichment of novel symbionts in the deep terrestrial subsurface.</title>
        <authorList>
            <person name="Probst A.J."/>
            <person name="Ladd B."/>
            <person name="Jarett J.K."/>
            <person name="Geller-Mcgrath D.E."/>
            <person name="Sieber C.M.K."/>
            <person name="Emerson J.B."/>
            <person name="Anantharaman K."/>
            <person name="Thomas B.C."/>
            <person name="Malmstrom R."/>
            <person name="Stieglmeier M."/>
            <person name="Klingl A."/>
            <person name="Woyke T."/>
            <person name="Ryan C.M."/>
            <person name="Banfield J.F."/>
        </authorList>
    </citation>
    <scope>NUCLEOTIDE SEQUENCE [LARGE SCALE GENOMIC DNA]</scope>
</reference>
<evidence type="ECO:0000256" key="3">
    <source>
        <dbReference type="ARBA" id="ARBA00022989"/>
    </source>
</evidence>
<dbReference type="InterPro" id="IPR036286">
    <property type="entry name" value="LexA/Signal_pep-like_sf"/>
</dbReference>
<accession>A0A2M8L3R6</accession>
<dbReference type="Gene3D" id="2.10.109.10">
    <property type="entry name" value="Umud Fragment, subunit A"/>
    <property type="match status" value="1"/>
</dbReference>
<keyword evidence="4 6" id="KW-0472">Membrane</keyword>
<gene>
    <name evidence="7" type="ORF">COU95_01715</name>
</gene>
<protein>
    <recommendedName>
        <fullName evidence="5">Signal peptidase I</fullName>
        <ecNumber evidence="5">3.4.21.89</ecNumber>
    </recommendedName>
</protein>
<name>A0A2M8L3R6_9BACT</name>
<keyword evidence="3 6" id="KW-1133">Transmembrane helix</keyword>
<dbReference type="SUPFAM" id="SSF51306">
    <property type="entry name" value="LexA/Signal peptidase"/>
    <property type="match status" value="1"/>
</dbReference>
<dbReference type="NCBIfam" id="TIGR02228">
    <property type="entry name" value="sigpep_I_arch"/>
    <property type="match status" value="1"/>
</dbReference>
<dbReference type="GO" id="GO:0006465">
    <property type="term" value="P:signal peptide processing"/>
    <property type="evidence" value="ECO:0007669"/>
    <property type="project" value="UniProtKB-UniRule"/>
</dbReference>
<dbReference type="Gene3D" id="2.60.120.260">
    <property type="entry name" value="Galactose-binding domain-like"/>
    <property type="match status" value="1"/>
</dbReference>
<comment type="caution">
    <text evidence="7">The sequence shown here is derived from an EMBL/GenBank/DDBJ whole genome shotgun (WGS) entry which is preliminary data.</text>
</comment>
<sequence>MLKKKLKKAISIFQWLFTAVLVLVVLLLIFTTFNPIKSFQVLRVMSGSMEPAIKVGSVAFTQKVKPEALKKGEIITYASAEDPNMSVTHRLVEIEEKEGKTVFKTKGDANNTEDITEVSSSQIKGRVIFSLPFLGYLSVWIRKPLGFGLLVILPAILIIISEILNIKKTIEKEVEKKYAKPEKRQKNKPIGLLLIFFLLGIGLFQIKPTNAYFSDVVVIEGNTFSMGWWADETAPESHVINLIYEEGDPRVLPDYENNLNFTVYYVAKDDLSGVDQVQLYYNSYEDGDWQLFETDTDIDGKFQFTSPNGDGFYGFLTVAVDNAGNVEEDENKNGVLESNELSMLPADSLTMVDTTPPVTMISVEPYLAVVNEQLYNGGFENGNLDGWIASSSGGEHKITSEDKKTGNYSALIGFRTAEPSSEPAFDSIKQNVSLPNWITSTLSFWYRLLTETDVSWGFFEAIVNHGAEEIKVAHDGWDDVLLYPSNQTDLGWKNV</sequence>
<feature type="transmembrane region" description="Helical" evidence="6">
    <location>
        <begin position="187"/>
        <end position="206"/>
    </location>
</feature>
<organism evidence="7 8">
    <name type="scientific">Candidatus Shapirobacteria bacterium CG10_big_fil_rev_8_21_14_0_10_40_9</name>
    <dbReference type="NCBI Taxonomy" id="1974888"/>
    <lineage>
        <taxon>Bacteria</taxon>
        <taxon>Candidatus Shapironibacteriota</taxon>
    </lineage>
</organism>
<feature type="transmembrane region" description="Helical" evidence="6">
    <location>
        <begin position="145"/>
        <end position="166"/>
    </location>
</feature>
<comment type="subcellular location">
    <subcellularLocation>
        <location evidence="1">Membrane</location>
    </subcellularLocation>
</comment>
<dbReference type="PROSITE" id="PS00018">
    <property type="entry name" value="EF_HAND_1"/>
    <property type="match status" value="1"/>
</dbReference>
<dbReference type="GO" id="GO:0004252">
    <property type="term" value="F:serine-type endopeptidase activity"/>
    <property type="evidence" value="ECO:0007669"/>
    <property type="project" value="UniProtKB-UniRule"/>
</dbReference>
<evidence type="ECO:0000313" key="8">
    <source>
        <dbReference type="Proteomes" id="UP000231474"/>
    </source>
</evidence>
<dbReference type="InterPro" id="IPR018247">
    <property type="entry name" value="EF_Hand_1_Ca_BS"/>
</dbReference>
<evidence type="ECO:0000313" key="7">
    <source>
        <dbReference type="EMBL" id="PJE67563.1"/>
    </source>
</evidence>
<dbReference type="PANTHER" id="PTHR10806">
    <property type="entry name" value="SIGNAL PEPTIDASE COMPLEX CATALYTIC SUBUNIT SEC11"/>
    <property type="match status" value="1"/>
</dbReference>
<evidence type="ECO:0000256" key="2">
    <source>
        <dbReference type="ARBA" id="ARBA00022692"/>
    </source>
</evidence>
<dbReference type="Proteomes" id="UP000231474">
    <property type="component" value="Unassembled WGS sequence"/>
</dbReference>
<dbReference type="GO" id="GO:0016020">
    <property type="term" value="C:membrane"/>
    <property type="evidence" value="ECO:0007669"/>
    <property type="project" value="UniProtKB-SubCell"/>
</dbReference>
<dbReference type="EC" id="3.4.21.89" evidence="5"/>
<dbReference type="GO" id="GO:0009003">
    <property type="term" value="F:signal peptidase activity"/>
    <property type="evidence" value="ECO:0007669"/>
    <property type="project" value="UniProtKB-EC"/>
</dbReference>
<keyword evidence="2 6" id="KW-0812">Transmembrane</keyword>
<dbReference type="AlphaFoldDB" id="A0A2M8L3R6"/>
<dbReference type="InterPro" id="IPR001733">
    <property type="entry name" value="Peptidase_S26B"/>
</dbReference>
<feature type="non-terminal residue" evidence="7">
    <location>
        <position position="495"/>
    </location>
</feature>